<dbReference type="Proteomes" id="UP000261520">
    <property type="component" value="Unplaced"/>
</dbReference>
<dbReference type="Ensembl" id="ENSPMGT00000015867.1">
    <property type="protein sequence ID" value="ENSPMGP00000014884.1"/>
    <property type="gene ID" value="ENSPMGG00000012182.1"/>
</dbReference>
<keyword evidence="1" id="KW-1133">Transmembrane helix</keyword>
<reference evidence="2" key="2">
    <citation type="submission" date="2025-09" db="UniProtKB">
        <authorList>
            <consortium name="Ensembl"/>
        </authorList>
    </citation>
    <scope>IDENTIFICATION</scope>
</reference>
<reference evidence="2" key="1">
    <citation type="submission" date="2025-08" db="UniProtKB">
        <authorList>
            <consortium name="Ensembl"/>
        </authorList>
    </citation>
    <scope>IDENTIFICATION</scope>
</reference>
<feature type="transmembrane region" description="Helical" evidence="1">
    <location>
        <begin position="30"/>
        <end position="51"/>
    </location>
</feature>
<protein>
    <submittedName>
        <fullName evidence="2">Uncharacterized protein</fullName>
    </submittedName>
</protein>
<evidence type="ECO:0000313" key="3">
    <source>
        <dbReference type="Proteomes" id="UP000261520"/>
    </source>
</evidence>
<feature type="transmembrane region" description="Helical" evidence="1">
    <location>
        <begin position="58"/>
        <end position="75"/>
    </location>
</feature>
<evidence type="ECO:0000256" key="1">
    <source>
        <dbReference type="SAM" id="Phobius"/>
    </source>
</evidence>
<evidence type="ECO:0000313" key="2">
    <source>
        <dbReference type="Ensembl" id="ENSPMGP00000014884.1"/>
    </source>
</evidence>
<sequence>ILKSSMASFITMCCNLCLSLAALAPSLGFFMLGLSAGISTLAPFSSFFNFLPKDELSWASEVLALTFLSFELLWLSEDHNTAYILLCGSCLLVALKDWLSPDAFSLMNHCLCLSSLSCCLTVCLFTGNALGAFAGLALALPLTMASTAATEELLEWILRGVLCVGCWASKRVNTIWEQCLFCECFIM</sequence>
<proteinExistence type="predicted"/>
<feature type="transmembrane region" description="Helical" evidence="1">
    <location>
        <begin position="111"/>
        <end position="140"/>
    </location>
</feature>
<keyword evidence="3" id="KW-1185">Reference proteome</keyword>
<organism evidence="2 3">
    <name type="scientific">Periophthalmus magnuspinnatus</name>
    <dbReference type="NCBI Taxonomy" id="409849"/>
    <lineage>
        <taxon>Eukaryota</taxon>
        <taxon>Metazoa</taxon>
        <taxon>Chordata</taxon>
        <taxon>Craniata</taxon>
        <taxon>Vertebrata</taxon>
        <taxon>Euteleostomi</taxon>
        <taxon>Actinopterygii</taxon>
        <taxon>Neopterygii</taxon>
        <taxon>Teleostei</taxon>
        <taxon>Neoteleostei</taxon>
        <taxon>Acanthomorphata</taxon>
        <taxon>Gobiaria</taxon>
        <taxon>Gobiiformes</taxon>
        <taxon>Gobioidei</taxon>
        <taxon>Gobiidae</taxon>
        <taxon>Oxudercinae</taxon>
        <taxon>Periophthalmus</taxon>
    </lineage>
</organism>
<keyword evidence="1" id="KW-0472">Membrane</keyword>
<feature type="transmembrane region" description="Helical" evidence="1">
    <location>
        <begin position="81"/>
        <end position="99"/>
    </location>
</feature>
<accession>A0A3B4AE16</accession>
<name>A0A3B4AE16_9GOBI</name>
<dbReference type="AlphaFoldDB" id="A0A3B4AE16"/>
<keyword evidence="1" id="KW-0812">Transmembrane</keyword>